<sequence length="737" mass="86559">MKKSGQEIFRPYARLINILGDQLISNKWVGVIELVKNCYDADAENVSVRFFNSDIRNGVIEIEDDGDGMTLEIIQNVWMKPATPNKLQKKKSEKRLTKRGRAMQGDKGVGRFAIYKLGSKIDIYTKTSNENEVVLKLDFKLYTQDDEFSDENSEVNEKFLDQIQNEWYINDEPEKILNTKRQGTLIRIYNLRNTWQEDDLDKLQKAFYKMTPPILPGLRDKIDKDFEVKLFWNKNEYRSRNHITFEKITDLATSYFEASVEDNGKLTYIYKYDGKKDDIGEINLFEDSKYDVSKLKLFKQQFYKENIIIDSKGKQRKELFKYRNPKVGEFYFFVYYFSLTEKAKFGKDEIEYIKENSVYLYRDNTRVYPYGESGDDWLKLSQFRSEDRAGNYFSYNDLIGFVFITQRENSNLRDSADREGLMNLDSTYDDFVALIQAALKVMKDLVTIDKKKIDLSRQKPFITFQNIFEQAFNDFQKVAIESENVEVLDKSKKLFDSANNLIKHYKENLSISQELAGLGMAVEKSTHDMGVMLRQLRENADYFNRKLDNNSLDKNELKQFLKDLRENIELLYQEIQVLTPLMRVSRRINRDISVKEVTERVVRYFRRELEQRSINVNLIVKKDIVVKTNTGLILQVLINLMDNSIYWLGNAKKNQISIKIDGENNQLIFADDGIGIEEEIREIVFLEFFSRKTEGRGLGLYIAKELLDRIDAEISVIAQDRFKILSGANFLIQFNNL</sequence>
<evidence type="ECO:0000256" key="5">
    <source>
        <dbReference type="ARBA" id="ARBA00022777"/>
    </source>
</evidence>
<feature type="domain" description="Histidine kinase" evidence="7">
    <location>
        <begin position="524"/>
        <end position="737"/>
    </location>
</feature>
<dbReference type="InterPro" id="IPR050980">
    <property type="entry name" value="2C_sensor_his_kinase"/>
</dbReference>
<evidence type="ECO:0000313" key="8">
    <source>
        <dbReference type="EMBL" id="RYU94188.1"/>
    </source>
</evidence>
<dbReference type="InterPro" id="IPR003594">
    <property type="entry name" value="HATPase_dom"/>
</dbReference>
<dbReference type="EC" id="2.7.13.3" evidence="2"/>
<dbReference type="PANTHER" id="PTHR44936:SF10">
    <property type="entry name" value="SENSOR PROTEIN RSTB"/>
    <property type="match status" value="1"/>
</dbReference>
<evidence type="ECO:0000256" key="4">
    <source>
        <dbReference type="ARBA" id="ARBA00022741"/>
    </source>
</evidence>
<accession>A0A4Q5LWR7</accession>
<dbReference type="Pfam" id="PF13589">
    <property type="entry name" value="HATPase_c_3"/>
    <property type="match status" value="1"/>
</dbReference>
<dbReference type="SUPFAM" id="SSF55874">
    <property type="entry name" value="ATPase domain of HSP90 chaperone/DNA topoisomerase II/histidine kinase"/>
    <property type="match status" value="2"/>
</dbReference>
<dbReference type="Gene3D" id="3.30.565.10">
    <property type="entry name" value="Histidine kinase-like ATPase, C-terminal domain"/>
    <property type="match status" value="2"/>
</dbReference>
<protein>
    <recommendedName>
        <fullName evidence="2">histidine kinase</fullName>
        <ecNumber evidence="2">2.7.13.3</ecNumber>
    </recommendedName>
</protein>
<dbReference type="InterPro" id="IPR036890">
    <property type="entry name" value="HATPase_C_sf"/>
</dbReference>
<keyword evidence="5 8" id="KW-0418">Kinase</keyword>
<proteinExistence type="predicted"/>
<evidence type="ECO:0000313" key="9">
    <source>
        <dbReference type="Proteomes" id="UP000293162"/>
    </source>
</evidence>
<gene>
    <name evidence="8" type="ORF">EWM59_17965</name>
</gene>
<dbReference type="PANTHER" id="PTHR44936">
    <property type="entry name" value="SENSOR PROTEIN CREC"/>
    <property type="match status" value="1"/>
</dbReference>
<evidence type="ECO:0000256" key="1">
    <source>
        <dbReference type="ARBA" id="ARBA00000085"/>
    </source>
</evidence>
<keyword evidence="3" id="KW-0808">Transferase</keyword>
<dbReference type="AlphaFoldDB" id="A0A4Q5LWR7"/>
<dbReference type="Pfam" id="PF02518">
    <property type="entry name" value="HATPase_c"/>
    <property type="match status" value="1"/>
</dbReference>
<dbReference type="GO" id="GO:0004673">
    <property type="term" value="F:protein histidine kinase activity"/>
    <property type="evidence" value="ECO:0007669"/>
    <property type="project" value="UniProtKB-EC"/>
</dbReference>
<dbReference type="InterPro" id="IPR005467">
    <property type="entry name" value="His_kinase_dom"/>
</dbReference>
<dbReference type="RefSeq" id="WP_130022643.1">
    <property type="nucleotide sequence ID" value="NZ_SEWF01000029.1"/>
</dbReference>
<keyword evidence="6" id="KW-0067">ATP-binding</keyword>
<dbReference type="Proteomes" id="UP000293162">
    <property type="component" value="Unassembled WGS sequence"/>
</dbReference>
<comment type="catalytic activity">
    <reaction evidence="1">
        <text>ATP + protein L-histidine = ADP + protein N-phospho-L-histidine.</text>
        <dbReference type="EC" id="2.7.13.3"/>
    </reaction>
</comment>
<keyword evidence="4" id="KW-0547">Nucleotide-binding</keyword>
<dbReference type="PROSITE" id="PS50109">
    <property type="entry name" value="HIS_KIN"/>
    <property type="match status" value="1"/>
</dbReference>
<evidence type="ECO:0000256" key="6">
    <source>
        <dbReference type="ARBA" id="ARBA00022840"/>
    </source>
</evidence>
<dbReference type="GO" id="GO:0005524">
    <property type="term" value="F:ATP binding"/>
    <property type="evidence" value="ECO:0007669"/>
    <property type="project" value="UniProtKB-KW"/>
</dbReference>
<dbReference type="SMART" id="SM00387">
    <property type="entry name" value="HATPase_c"/>
    <property type="match status" value="1"/>
</dbReference>
<comment type="caution">
    <text evidence="8">The sequence shown here is derived from an EMBL/GenBank/DDBJ whole genome shotgun (WGS) entry which is preliminary data.</text>
</comment>
<name>A0A4Q5LWR7_9BACT</name>
<organism evidence="8 9">
    <name type="scientific">Emticicia agri</name>
    <dbReference type="NCBI Taxonomy" id="2492393"/>
    <lineage>
        <taxon>Bacteria</taxon>
        <taxon>Pseudomonadati</taxon>
        <taxon>Bacteroidota</taxon>
        <taxon>Cytophagia</taxon>
        <taxon>Cytophagales</taxon>
        <taxon>Leadbetterellaceae</taxon>
        <taxon>Emticicia</taxon>
    </lineage>
</organism>
<evidence type="ECO:0000256" key="3">
    <source>
        <dbReference type="ARBA" id="ARBA00022679"/>
    </source>
</evidence>
<dbReference type="EMBL" id="SEWF01000029">
    <property type="protein sequence ID" value="RYU94188.1"/>
    <property type="molecule type" value="Genomic_DNA"/>
</dbReference>
<reference evidence="8 9" key="1">
    <citation type="submission" date="2019-02" db="EMBL/GenBank/DDBJ databases">
        <title>Bacterial novel species Emticicia sp. 17J42-9 isolated from soil.</title>
        <authorList>
            <person name="Jung H.-Y."/>
        </authorList>
    </citation>
    <scope>NUCLEOTIDE SEQUENCE [LARGE SCALE GENOMIC DNA]</scope>
    <source>
        <strain evidence="8 9">17J42-9</strain>
    </source>
</reference>
<keyword evidence="9" id="KW-1185">Reference proteome</keyword>
<dbReference type="OrthoDB" id="9816482at2"/>
<evidence type="ECO:0000256" key="2">
    <source>
        <dbReference type="ARBA" id="ARBA00012438"/>
    </source>
</evidence>
<evidence type="ECO:0000259" key="7">
    <source>
        <dbReference type="PROSITE" id="PS50109"/>
    </source>
</evidence>